<evidence type="ECO:0000313" key="2">
    <source>
        <dbReference type="EMBL" id="GBP54151.1"/>
    </source>
</evidence>
<evidence type="ECO:0000313" key="3">
    <source>
        <dbReference type="Proteomes" id="UP000299102"/>
    </source>
</evidence>
<proteinExistence type="predicted"/>
<dbReference type="AlphaFoldDB" id="A0A4C1WSC9"/>
<gene>
    <name evidence="2" type="ORF">EVAR_46517_1</name>
</gene>
<protein>
    <submittedName>
        <fullName evidence="2">Uncharacterized protein</fullName>
    </submittedName>
</protein>
<feature type="region of interest" description="Disordered" evidence="1">
    <location>
        <begin position="71"/>
        <end position="96"/>
    </location>
</feature>
<dbReference type="Proteomes" id="UP000299102">
    <property type="component" value="Unassembled WGS sequence"/>
</dbReference>
<reference evidence="2 3" key="1">
    <citation type="journal article" date="2019" name="Commun. Biol.">
        <title>The bagworm genome reveals a unique fibroin gene that provides high tensile strength.</title>
        <authorList>
            <person name="Kono N."/>
            <person name="Nakamura H."/>
            <person name="Ohtoshi R."/>
            <person name="Tomita M."/>
            <person name="Numata K."/>
            <person name="Arakawa K."/>
        </authorList>
    </citation>
    <scope>NUCLEOTIDE SEQUENCE [LARGE SCALE GENOMIC DNA]</scope>
</reference>
<sequence>MTAEREKRGAYEGTAADCARAAGRAARPRLGCAFTLTSNLNFVVSIAKNMRVLEIVYILKSITFEKKDSRGLPAISAPGRSNGSKLARPPGRRRTTRLPMRCRRLRPVI</sequence>
<comment type="caution">
    <text evidence="2">The sequence shown here is derived from an EMBL/GenBank/DDBJ whole genome shotgun (WGS) entry which is preliminary data.</text>
</comment>
<dbReference type="EMBL" id="BGZK01000640">
    <property type="protein sequence ID" value="GBP54151.1"/>
    <property type="molecule type" value="Genomic_DNA"/>
</dbReference>
<organism evidence="2 3">
    <name type="scientific">Eumeta variegata</name>
    <name type="common">Bagworm moth</name>
    <name type="synonym">Eumeta japonica</name>
    <dbReference type="NCBI Taxonomy" id="151549"/>
    <lineage>
        <taxon>Eukaryota</taxon>
        <taxon>Metazoa</taxon>
        <taxon>Ecdysozoa</taxon>
        <taxon>Arthropoda</taxon>
        <taxon>Hexapoda</taxon>
        <taxon>Insecta</taxon>
        <taxon>Pterygota</taxon>
        <taxon>Neoptera</taxon>
        <taxon>Endopterygota</taxon>
        <taxon>Lepidoptera</taxon>
        <taxon>Glossata</taxon>
        <taxon>Ditrysia</taxon>
        <taxon>Tineoidea</taxon>
        <taxon>Psychidae</taxon>
        <taxon>Oiketicinae</taxon>
        <taxon>Eumeta</taxon>
    </lineage>
</organism>
<name>A0A4C1WSC9_EUMVA</name>
<accession>A0A4C1WSC9</accession>
<keyword evidence="3" id="KW-1185">Reference proteome</keyword>
<evidence type="ECO:0000256" key="1">
    <source>
        <dbReference type="SAM" id="MobiDB-lite"/>
    </source>
</evidence>